<evidence type="ECO:0000256" key="1">
    <source>
        <dbReference type="SAM" id="Phobius"/>
    </source>
</evidence>
<dbReference type="InterPro" id="IPR007339">
    <property type="entry name" value="RclC-like"/>
</dbReference>
<evidence type="ECO:0000313" key="2">
    <source>
        <dbReference type="EMBL" id="SHJ91953.1"/>
    </source>
</evidence>
<dbReference type="GO" id="GO:0005886">
    <property type="term" value="C:plasma membrane"/>
    <property type="evidence" value="ECO:0007669"/>
    <property type="project" value="TreeGrafter"/>
</dbReference>
<accession>A0A1M6N8G2</accession>
<keyword evidence="3" id="KW-1185">Reference proteome</keyword>
<proteinExistence type="predicted"/>
<feature type="transmembrane region" description="Helical" evidence="1">
    <location>
        <begin position="55"/>
        <end position="80"/>
    </location>
</feature>
<name>A0A1M6N8G2_9FLAO</name>
<dbReference type="GO" id="GO:1901530">
    <property type="term" value="P:response to hypochlorite"/>
    <property type="evidence" value="ECO:0007669"/>
    <property type="project" value="TreeGrafter"/>
</dbReference>
<dbReference type="EMBL" id="FRAM01000001">
    <property type="protein sequence ID" value="SHJ91953.1"/>
    <property type="molecule type" value="Genomic_DNA"/>
</dbReference>
<dbReference type="Pfam" id="PF04224">
    <property type="entry name" value="DUF417"/>
    <property type="match status" value="1"/>
</dbReference>
<organism evidence="2 3">
    <name type="scientific">Epilithonimonas mollis</name>
    <dbReference type="NCBI Taxonomy" id="216903"/>
    <lineage>
        <taxon>Bacteria</taxon>
        <taxon>Pseudomonadati</taxon>
        <taxon>Bacteroidota</taxon>
        <taxon>Flavobacteriia</taxon>
        <taxon>Flavobacteriales</taxon>
        <taxon>Weeksellaceae</taxon>
        <taxon>Chryseobacterium group</taxon>
        <taxon>Epilithonimonas</taxon>
    </lineage>
</organism>
<dbReference type="PANTHER" id="PTHR40106:SF1">
    <property type="entry name" value="INNER MEMBRANE PROTEIN RCLC"/>
    <property type="match status" value="1"/>
</dbReference>
<sequence length="145" mass="16063">MEKSSNIKTPSIGLLIMVLGTAVVLLWIGAFKFTLTEAKGIKSLVENHPLMGWSYEIWSIRTVSNIIGIIEIITGLMLLIGIKIKNSLKWAGLLMILTFGFTISFLFTTPGVWKTVDGVPVTDFFILKDLVFLGFGVALWKDSIK</sequence>
<evidence type="ECO:0000313" key="3">
    <source>
        <dbReference type="Proteomes" id="UP000184498"/>
    </source>
</evidence>
<feature type="transmembrane region" description="Helical" evidence="1">
    <location>
        <begin position="92"/>
        <end position="113"/>
    </location>
</feature>
<dbReference type="RefSeq" id="WP_072996028.1">
    <property type="nucleotide sequence ID" value="NZ_FRAM01000001.1"/>
</dbReference>
<dbReference type="OrthoDB" id="1118972at2"/>
<protein>
    <submittedName>
        <fullName evidence="2">Uncharacterized membrane protein YkgB</fullName>
    </submittedName>
</protein>
<dbReference type="PIRSF" id="PIRSF028065">
    <property type="entry name" value="UCP028065"/>
    <property type="match status" value="1"/>
</dbReference>
<keyword evidence="1" id="KW-0472">Membrane</keyword>
<reference evidence="3" key="1">
    <citation type="submission" date="2016-11" db="EMBL/GenBank/DDBJ databases">
        <authorList>
            <person name="Varghese N."/>
            <person name="Submissions S."/>
        </authorList>
    </citation>
    <scope>NUCLEOTIDE SEQUENCE [LARGE SCALE GENOMIC DNA]</scope>
    <source>
        <strain evidence="3">DSM 18016</strain>
    </source>
</reference>
<dbReference type="STRING" id="216903.SAMN05444371_0256"/>
<keyword evidence="1" id="KW-1133">Transmembrane helix</keyword>
<dbReference type="Proteomes" id="UP000184498">
    <property type="component" value="Unassembled WGS sequence"/>
</dbReference>
<feature type="transmembrane region" description="Helical" evidence="1">
    <location>
        <begin position="12"/>
        <end position="35"/>
    </location>
</feature>
<gene>
    <name evidence="2" type="ORF">SAMN05444371_0256</name>
</gene>
<dbReference type="PANTHER" id="PTHR40106">
    <property type="entry name" value="INNER MEMBRANE PROTEIN RCLC"/>
    <property type="match status" value="1"/>
</dbReference>
<keyword evidence="1" id="KW-0812">Transmembrane</keyword>
<feature type="transmembrane region" description="Helical" evidence="1">
    <location>
        <begin position="119"/>
        <end position="140"/>
    </location>
</feature>
<dbReference type="AlphaFoldDB" id="A0A1M6N8G2"/>
<dbReference type="InterPro" id="IPR016865">
    <property type="entry name" value="RclC"/>
</dbReference>